<feature type="transmembrane region" description="Helical" evidence="1">
    <location>
        <begin position="187"/>
        <end position="207"/>
    </location>
</feature>
<feature type="transmembrane region" description="Helical" evidence="1">
    <location>
        <begin position="92"/>
        <end position="111"/>
    </location>
</feature>
<evidence type="ECO:0000256" key="1">
    <source>
        <dbReference type="SAM" id="Phobius"/>
    </source>
</evidence>
<feature type="transmembrane region" description="Helical" evidence="1">
    <location>
        <begin position="117"/>
        <end position="136"/>
    </location>
</feature>
<evidence type="ECO:0000313" key="3">
    <source>
        <dbReference type="Proteomes" id="UP000829998"/>
    </source>
</evidence>
<evidence type="ECO:0000313" key="2">
    <source>
        <dbReference type="EMBL" id="UPZ13680.1"/>
    </source>
</evidence>
<keyword evidence="1" id="KW-0812">Transmembrane</keyword>
<feature type="transmembrane region" description="Helical" evidence="1">
    <location>
        <begin position="412"/>
        <end position="432"/>
    </location>
</feature>
<accession>A0ABY4LL12</accession>
<dbReference type="Proteomes" id="UP000829998">
    <property type="component" value="Chromosome"/>
</dbReference>
<keyword evidence="1" id="KW-0472">Membrane</keyword>
<dbReference type="RefSeq" id="WP_248726043.1">
    <property type="nucleotide sequence ID" value="NZ_CP096829.1"/>
</dbReference>
<feature type="transmembrane region" description="Helical" evidence="1">
    <location>
        <begin position="9"/>
        <end position="32"/>
    </location>
</feature>
<feature type="transmembrane region" description="Helical" evidence="1">
    <location>
        <begin position="279"/>
        <end position="299"/>
    </location>
</feature>
<reference evidence="2 3" key="1">
    <citation type="submission" date="2022-04" db="EMBL/GenBank/DDBJ databases">
        <authorList>
            <person name="Ra J.-S."/>
            <person name="Kim S.-B."/>
        </authorList>
    </citation>
    <scope>NUCLEOTIDE SEQUENCE [LARGE SCALE GENOMIC DNA]</scope>
    <source>
        <strain evidence="2 3">MMS21-Er5</strain>
    </source>
</reference>
<feature type="transmembrane region" description="Helical" evidence="1">
    <location>
        <begin position="219"/>
        <end position="234"/>
    </location>
</feature>
<feature type="transmembrane region" description="Helical" evidence="1">
    <location>
        <begin position="347"/>
        <end position="370"/>
    </location>
</feature>
<feature type="transmembrane region" description="Helical" evidence="1">
    <location>
        <begin position="382"/>
        <end position="400"/>
    </location>
</feature>
<feature type="transmembrane region" description="Helical" evidence="1">
    <location>
        <begin position="157"/>
        <end position="175"/>
    </location>
</feature>
<protein>
    <submittedName>
        <fullName evidence="2">Uncharacterized protein</fullName>
    </submittedName>
</protein>
<keyword evidence="3" id="KW-1185">Reference proteome</keyword>
<name>A0ABY4LL12_9FLAO</name>
<feature type="transmembrane region" description="Helical" evidence="1">
    <location>
        <begin position="305"/>
        <end position="326"/>
    </location>
</feature>
<feature type="transmembrane region" description="Helical" evidence="1">
    <location>
        <begin position="452"/>
        <end position="472"/>
    </location>
</feature>
<feature type="transmembrane region" description="Helical" evidence="1">
    <location>
        <begin position="254"/>
        <end position="272"/>
    </location>
</feature>
<dbReference type="EMBL" id="CP096829">
    <property type="protein sequence ID" value="UPZ13680.1"/>
    <property type="molecule type" value="Genomic_DNA"/>
</dbReference>
<organism evidence="2 3">
    <name type="scientific">Flavobacterium humidisoli</name>
    <dbReference type="NCBI Taxonomy" id="2937442"/>
    <lineage>
        <taxon>Bacteria</taxon>
        <taxon>Pseudomonadati</taxon>
        <taxon>Bacteroidota</taxon>
        <taxon>Flavobacteriia</taxon>
        <taxon>Flavobacteriales</taxon>
        <taxon>Flavobacteriaceae</taxon>
        <taxon>Flavobacterium</taxon>
    </lineage>
</organism>
<feature type="transmembrane region" description="Helical" evidence="1">
    <location>
        <begin position="52"/>
        <end position="76"/>
    </location>
</feature>
<keyword evidence="1" id="KW-1133">Transmembrane helix</keyword>
<sequence>MELRQFSNLIFKLSGLFIIYGLLFKYTIGAVFDINKSSISDSPFGGYSLNWNIVFISILCFVILIKNSNFLTYLFYRKNYVVELNEVNQYRILKVIFITFIFFQFITNLLIPRGEISFWSVLFSNNPIILFVLILFHRIIIKFMIKQINSYSEKQSNHIFIFSMISILLYFYFFWDYGFVSINPFQFTFRIIILLITLNSPFVFRLLLEKDISIKNNHFIFILFFWTLFLYNSQEFLLKLPNYERDNTYLVRDLSLHMILPLFLLVLHSFFAKIKSVSALQFTCIIIGILSIFCFILKYLHGYQYATKVYLISGIIAIALSTRTGILDKKLAKLKFTNRVRSVEPSLQTSSSFLFIALIFLTVSKPIIMLFDYNSSFTIDELASFSIVIIQLVIILIIISKKNLKLDNVDSFINTSLTFFLILIFCNNYLFFLSRLLFYRNHTFFNVSTIDIIYFIVLIMAILFSSYLAKLIKIILPKGYFKSFSN</sequence>
<gene>
    <name evidence="2" type="ORF">M0M44_13070</name>
</gene>
<proteinExistence type="predicted"/>